<dbReference type="VEuPathDB" id="PlasmoDB:PRELSG_1107800"/>
<name>A0A1J1H7T9_PLARL</name>
<accession>A0A1J1H7T9</accession>
<dbReference type="OMA" id="NIEFMHL"/>
<reference evidence="2 3" key="1">
    <citation type="submission" date="2015-04" db="EMBL/GenBank/DDBJ databases">
        <authorList>
            <consortium name="Pathogen Informatics"/>
        </authorList>
    </citation>
    <scope>NUCLEOTIDE SEQUENCE [LARGE SCALE GENOMIC DNA]</scope>
    <source>
        <strain evidence="2 3">SGS1</strain>
    </source>
</reference>
<dbReference type="RefSeq" id="XP_028533734.1">
    <property type="nucleotide sequence ID" value="XM_028677335.1"/>
</dbReference>
<feature type="compositionally biased region" description="Low complexity" evidence="1">
    <location>
        <begin position="1570"/>
        <end position="1581"/>
    </location>
</feature>
<dbReference type="KEGG" id="prel:PRELSG_1107800"/>
<evidence type="ECO:0000313" key="3">
    <source>
        <dbReference type="Proteomes" id="UP000220158"/>
    </source>
</evidence>
<proteinExistence type="predicted"/>
<gene>
    <name evidence="2" type="ORF">PRELSG_1107800</name>
</gene>
<organism evidence="2 3">
    <name type="scientific">Plasmodium relictum</name>
    <dbReference type="NCBI Taxonomy" id="85471"/>
    <lineage>
        <taxon>Eukaryota</taxon>
        <taxon>Sar</taxon>
        <taxon>Alveolata</taxon>
        <taxon>Apicomplexa</taxon>
        <taxon>Aconoidasida</taxon>
        <taxon>Haemosporida</taxon>
        <taxon>Plasmodiidae</taxon>
        <taxon>Plasmodium</taxon>
        <taxon>Plasmodium (Haemamoeba)</taxon>
    </lineage>
</organism>
<sequence length="1956" mass="236600">MDRLIKVNDKVIIDLNNYHDKIDETEDLNIFETINENGVSNNFNDKISQKIEIKRYVDIFVNLLKDKNIKYNNPMNLNNNVEIIKIFQAINNFYIKNEEFHSLRLMMLIFLKNHISQYVNTYLSNIIKNYEKNKYKKETSDFNNLIYSKKDEDINDYMWNNNEEVEMNNLESKQNEFLFITFLSKNIIEDSMLLENLNNNSNNIKEEEWAYIKEKILKLIKNSCIINDKKINNSVDFIDLINKNMYKNFKKYNSIIEMRKFNICLFFIDIFFNVFLIDYPCKWSNLMENILDTFNFISIFKNNDFKNVINTDYYSTMNYIMYLIQYNDSLNFPKELRDNELKDNYIMVLHFQKFYSLIALMSKILKKYVSPTQSYNYYSILYHNYYISHINNSNKDLLETKNYSSLNIPCENLLLGYKEIMKIFFPFLNRLLCYLLNYTNNIYIIFIIKKIIKFLYKTLLCHFATLPEEVISENEMLFTNIMKIIDINLHEYVNNLYFININTSNKTHISVSKITEEYSYENLSEFIHNEKNDLDKLFLIILLKTKKWCLKILNMFLYRSLHFEDMNTTWKLFLKHFENKYIIFLEKISFLILKIIINTTYKEEERNNTSKLFSYIKYIINFTDYLKFADKCLSLSINYLCMIVSLDHLKIFVKQNIMSEIFMSSLFIHINSSSHIECVDNFFINNINIKEESMSFENFKFERYVICFEKNSIYTKYLLNEYDDTVSKNILKKYVNYIIFLFCELLEKYFYDTIFYLDQNIKDNLKNCLMIQNEYMHLLYPEIFLNEEIDFSNNDIVINHLKKNNYIFNSEICMKTANYNTSISNIIDYISVIIKNHMKENEIYDVCNFPSFNQLNNDTFNNLIFIIKNLPLYKFSQEELIFKDLYSKHNKYNLNFSFLIVNDINLYKFFSLFMFLTYYKYIFIKKNLEKIITEEVLEENNEENIKGLDKQEIIVDNYIEEYYKNKENYTYFFNDDDDRRNFECIINDFKINDKSFFLKYILVNIHHPYSNNLKRKVLWMIREYINITQFDDNVIYFFFYNSFINLFYFEKHLKFQSFDTLINLMHKFGFPSKVLYNDFREILIFLFFQLLILFIKKESNSIDNEFFEENINIVLDENSEKINFLKCIKENSDYDFAYDSKKLNQNYLLFQINAFTDNFINDIISKNLHFYLEKIEENNLNKFLKFISLFFQNEINNNIFLFINLLNESLLDISTYISGRDKEYFFLRVLKFFSFFLENYKNTCSTHDVLIISILQNENFIFYFKSIIRETNTDLREEILNEIFYILYIFTKNSLSNYKVFWFYFLYSLECISNNLNFFQLKEINKLEQIPIMPIYVFQFFNNLIKRDIFYIFFSSADEQPFTKNNLNITIMEILRKISLLLISLSDENLNEQNFYHNITLHICGLYLYNNILSYLIMFLIKNNIFFTYSLWNKLTKAYELIQDENELSDIDDDISNYSFKTYDEAKKINKSFDSNKSLSFDDKCVNENNEETENNFQCNNNSKLNYSKKNKINYLDSFECEKNGLTGSINENYEKLKQDVLFYRGIKNYFLNKKNSKNKKKNTNKNKLNHSNVDNNLGDNNNHQDKKIMKLLNTIYFNIFLLRDKGEEHIKKLLKSLKHVNTNLILNNSQNEYNLLIMLLLIQNKRYIYQSLSMYVYIDIKNFFNILVKENALTSIIDEWLNDIFYIYQNSDDLKYFIFAFSNILIFFCLYHKKKKADGNENNNENIKESSFLKTDSINDFDSISKDIYMEYFNEYVIEKLKERLRKIINVLVNIILILPIPYEDNIKVFNKNLLRRLAPICSEFENIKDDNLFKLNSDTNLNDNQNYLKEIQFDDLIQNIEFMHLNNYDEKFYERKNTSLKIPYSNILHINQLGDLQLHEKKISINYCFQNNINNDFINNLISESNCEYFKISFYVKKSFSLLTQEIFTSEELINIIGCSDKYYNFINIIRLDI</sequence>
<feature type="compositionally biased region" description="Basic residues" evidence="1">
    <location>
        <begin position="1555"/>
        <end position="1569"/>
    </location>
</feature>
<dbReference type="OrthoDB" id="376529at2759"/>
<protein>
    <submittedName>
        <fullName evidence="2">Uncharacterized protein</fullName>
    </submittedName>
</protein>
<dbReference type="EMBL" id="LN835306">
    <property type="protein sequence ID" value="CRH00731.1"/>
    <property type="molecule type" value="Genomic_DNA"/>
</dbReference>
<feature type="region of interest" description="Disordered" evidence="1">
    <location>
        <begin position="1555"/>
        <end position="1581"/>
    </location>
</feature>
<evidence type="ECO:0000313" key="2">
    <source>
        <dbReference type="EMBL" id="CRH00731.1"/>
    </source>
</evidence>
<evidence type="ECO:0000256" key="1">
    <source>
        <dbReference type="SAM" id="MobiDB-lite"/>
    </source>
</evidence>
<dbReference type="GeneID" id="39736854"/>
<keyword evidence="3" id="KW-1185">Reference proteome</keyword>
<dbReference type="Proteomes" id="UP000220158">
    <property type="component" value="Chromosome 11"/>
</dbReference>